<name>K3W783_GLOUD</name>
<reference evidence="2" key="2">
    <citation type="submission" date="2010-04" db="EMBL/GenBank/DDBJ databases">
        <authorList>
            <person name="Buell R."/>
            <person name="Hamilton J."/>
            <person name="Hostetler J."/>
        </authorList>
    </citation>
    <scope>NUCLEOTIDE SEQUENCE [LARGE SCALE GENOMIC DNA]</scope>
    <source>
        <strain evidence="2">DAOM:BR144</strain>
    </source>
</reference>
<protein>
    <submittedName>
        <fullName evidence="1">Uncharacterized protein</fullName>
    </submittedName>
</protein>
<dbReference type="AlphaFoldDB" id="K3W783"/>
<dbReference type="VEuPathDB" id="FungiDB:PYU1_G000824"/>
<dbReference type="OMA" id="EYAICER"/>
<reference evidence="1" key="3">
    <citation type="submission" date="2015-02" db="UniProtKB">
        <authorList>
            <consortium name="EnsemblProtists"/>
        </authorList>
    </citation>
    <scope>IDENTIFICATION</scope>
    <source>
        <strain evidence="1">DAOM BR144</strain>
    </source>
</reference>
<dbReference type="HOGENOM" id="CLU_153526_0_0_1"/>
<accession>K3W783</accession>
<evidence type="ECO:0000313" key="1">
    <source>
        <dbReference type="EnsemblProtists" id="PYU1_T000824"/>
    </source>
</evidence>
<dbReference type="InParanoid" id="K3W783"/>
<organism evidence="1 2">
    <name type="scientific">Globisporangium ultimum (strain ATCC 200006 / CBS 805.95 / DAOM BR144)</name>
    <name type="common">Pythium ultimum</name>
    <dbReference type="NCBI Taxonomy" id="431595"/>
    <lineage>
        <taxon>Eukaryota</taxon>
        <taxon>Sar</taxon>
        <taxon>Stramenopiles</taxon>
        <taxon>Oomycota</taxon>
        <taxon>Peronosporomycetes</taxon>
        <taxon>Pythiales</taxon>
        <taxon>Pythiaceae</taxon>
        <taxon>Globisporangium</taxon>
    </lineage>
</organism>
<dbReference type="EMBL" id="GL376620">
    <property type="status" value="NOT_ANNOTATED_CDS"/>
    <property type="molecule type" value="Genomic_DNA"/>
</dbReference>
<keyword evidence="2" id="KW-1185">Reference proteome</keyword>
<sequence>MVHYNLAGRVNSEEYAICERLLDILAVTLPDFSVTKTPFRQDRWPVEAAELTRIYGFRVPTSSHLVICDVIVWAGTGRLLCTDVDAFSTFVQRHYGVQLDLSDAEVILHIKANMDEMRAQQSQHPGRAR</sequence>
<reference evidence="2" key="1">
    <citation type="journal article" date="2010" name="Genome Biol.">
        <title>Genome sequence of the necrotrophic plant pathogen Pythium ultimum reveals original pathogenicity mechanisms and effector repertoire.</title>
        <authorList>
            <person name="Levesque C.A."/>
            <person name="Brouwer H."/>
            <person name="Cano L."/>
            <person name="Hamilton J.P."/>
            <person name="Holt C."/>
            <person name="Huitema E."/>
            <person name="Raffaele S."/>
            <person name="Robideau G.P."/>
            <person name="Thines M."/>
            <person name="Win J."/>
            <person name="Zerillo M.M."/>
            <person name="Beakes G.W."/>
            <person name="Boore J.L."/>
            <person name="Busam D."/>
            <person name="Dumas B."/>
            <person name="Ferriera S."/>
            <person name="Fuerstenberg S.I."/>
            <person name="Gachon C.M."/>
            <person name="Gaulin E."/>
            <person name="Govers F."/>
            <person name="Grenville-Briggs L."/>
            <person name="Horner N."/>
            <person name="Hostetler J."/>
            <person name="Jiang R.H."/>
            <person name="Johnson J."/>
            <person name="Krajaejun T."/>
            <person name="Lin H."/>
            <person name="Meijer H.J."/>
            <person name="Moore B."/>
            <person name="Morris P."/>
            <person name="Phuntmart V."/>
            <person name="Puiu D."/>
            <person name="Shetty J."/>
            <person name="Stajich J.E."/>
            <person name="Tripathy S."/>
            <person name="Wawra S."/>
            <person name="van West P."/>
            <person name="Whitty B.R."/>
            <person name="Coutinho P.M."/>
            <person name="Henrissat B."/>
            <person name="Martin F."/>
            <person name="Thomas P.D."/>
            <person name="Tyler B.M."/>
            <person name="De Vries R.P."/>
            <person name="Kamoun S."/>
            <person name="Yandell M."/>
            <person name="Tisserat N."/>
            <person name="Buell C.R."/>
        </authorList>
    </citation>
    <scope>NUCLEOTIDE SEQUENCE</scope>
    <source>
        <strain evidence="2">DAOM:BR144</strain>
    </source>
</reference>
<dbReference type="Proteomes" id="UP000019132">
    <property type="component" value="Unassembled WGS sequence"/>
</dbReference>
<dbReference type="eggNOG" id="ENOG502SH1M">
    <property type="taxonomic scope" value="Eukaryota"/>
</dbReference>
<proteinExistence type="predicted"/>
<dbReference type="EnsemblProtists" id="PYU1_T000824">
    <property type="protein sequence ID" value="PYU1_T000824"/>
    <property type="gene ID" value="PYU1_G000824"/>
</dbReference>
<evidence type="ECO:0000313" key="2">
    <source>
        <dbReference type="Proteomes" id="UP000019132"/>
    </source>
</evidence>